<dbReference type="InterPro" id="IPR016024">
    <property type="entry name" value="ARM-type_fold"/>
</dbReference>
<evidence type="ECO:0000313" key="10">
    <source>
        <dbReference type="Proteomes" id="UP000007014"/>
    </source>
</evidence>
<dbReference type="InterPro" id="IPR011989">
    <property type="entry name" value="ARM-like"/>
</dbReference>
<dbReference type="PANTHER" id="PTHR45670:SF1">
    <property type="entry name" value="E3 UBIQUITIN-PROTEIN LIGASE HECTD1"/>
    <property type="match status" value="1"/>
</dbReference>
<comment type="similarity">
    <text evidence="2">Belongs to the UPL family. K-HECT subfamily.</text>
</comment>
<evidence type="ECO:0000256" key="2">
    <source>
        <dbReference type="ARBA" id="ARBA00006331"/>
    </source>
</evidence>
<dbReference type="GO" id="GO:0000209">
    <property type="term" value="P:protein polyubiquitination"/>
    <property type="evidence" value="ECO:0007669"/>
    <property type="project" value="TreeGrafter"/>
</dbReference>
<feature type="compositionally biased region" description="Low complexity" evidence="7">
    <location>
        <begin position="969"/>
        <end position="985"/>
    </location>
</feature>
<gene>
    <name evidence="9" type="ORF">CYME_CMI198C</name>
</gene>
<organism evidence="9 10">
    <name type="scientific">Cyanidioschyzon merolae (strain NIES-3377 / 10D)</name>
    <name type="common">Unicellular red alga</name>
    <dbReference type="NCBI Taxonomy" id="280699"/>
    <lineage>
        <taxon>Eukaryota</taxon>
        <taxon>Rhodophyta</taxon>
        <taxon>Bangiophyceae</taxon>
        <taxon>Cyanidiales</taxon>
        <taxon>Cyanidiaceae</taxon>
        <taxon>Cyanidioschyzon</taxon>
    </lineage>
</organism>
<dbReference type="Gene3D" id="1.25.10.10">
    <property type="entry name" value="Leucine-rich Repeat Variant"/>
    <property type="match status" value="1"/>
</dbReference>
<evidence type="ECO:0000256" key="3">
    <source>
        <dbReference type="ARBA" id="ARBA00012485"/>
    </source>
</evidence>
<dbReference type="SUPFAM" id="SSF48371">
    <property type="entry name" value="ARM repeat"/>
    <property type="match status" value="1"/>
</dbReference>
<dbReference type="Pfam" id="PF25579">
    <property type="entry name" value="TPR_TRIP12_N"/>
    <property type="match status" value="1"/>
</dbReference>
<dbReference type="KEGG" id="cme:CYME_CMI198C"/>
<dbReference type="GO" id="GO:0043161">
    <property type="term" value="P:proteasome-mediated ubiquitin-dependent protein catabolic process"/>
    <property type="evidence" value="ECO:0007669"/>
    <property type="project" value="TreeGrafter"/>
</dbReference>
<dbReference type="eggNOG" id="KOG0170">
    <property type="taxonomic scope" value="Eukaryota"/>
</dbReference>
<feature type="compositionally biased region" description="Acidic residues" evidence="7">
    <location>
        <begin position="986"/>
        <end position="1003"/>
    </location>
</feature>
<dbReference type="eggNOG" id="KOG0168">
    <property type="taxonomic scope" value="Eukaryota"/>
</dbReference>
<dbReference type="OMA" id="AEPLSQF"/>
<comment type="catalytic activity">
    <reaction evidence="1">
        <text>S-ubiquitinyl-[E2 ubiquitin-conjugating enzyme]-L-cysteine + [acceptor protein]-L-lysine = [E2 ubiquitin-conjugating enzyme]-L-cysteine + N(6)-ubiquitinyl-[acceptor protein]-L-lysine.</text>
        <dbReference type="EC" id="2.3.2.26"/>
    </reaction>
</comment>
<evidence type="ECO:0000256" key="6">
    <source>
        <dbReference type="PROSITE-ProRule" id="PRU00104"/>
    </source>
</evidence>
<dbReference type="STRING" id="280699.M1V553"/>
<protein>
    <recommendedName>
        <fullName evidence="3">HECT-type E3 ubiquitin transferase</fullName>
        <ecNumber evidence="3">2.3.2.26</ecNumber>
    </recommendedName>
</protein>
<dbReference type="Proteomes" id="UP000007014">
    <property type="component" value="Chromosome 9"/>
</dbReference>
<feature type="domain" description="HECT" evidence="8">
    <location>
        <begin position="1378"/>
        <end position="1775"/>
    </location>
</feature>
<keyword evidence="10" id="KW-1185">Reference proteome</keyword>
<dbReference type="PANTHER" id="PTHR45670">
    <property type="entry name" value="E3 UBIQUITIN-PROTEIN LIGASE TRIP12"/>
    <property type="match status" value="1"/>
</dbReference>
<dbReference type="GO" id="GO:0061630">
    <property type="term" value="F:ubiquitin protein ligase activity"/>
    <property type="evidence" value="ECO:0007669"/>
    <property type="project" value="UniProtKB-EC"/>
</dbReference>
<dbReference type="SMART" id="SM00119">
    <property type="entry name" value="HECTc"/>
    <property type="match status" value="1"/>
</dbReference>
<dbReference type="RefSeq" id="XP_005536356.1">
    <property type="nucleotide sequence ID" value="XM_005536299.1"/>
</dbReference>
<dbReference type="InterPro" id="IPR057948">
    <property type="entry name" value="TPR_TRIP12_N"/>
</dbReference>
<dbReference type="SUPFAM" id="SSF56204">
    <property type="entry name" value="Hect, E3 ligase catalytic domain"/>
    <property type="match status" value="1"/>
</dbReference>
<feature type="compositionally biased region" description="Basic residues" evidence="7">
    <location>
        <begin position="171"/>
        <end position="181"/>
    </location>
</feature>
<dbReference type="InterPro" id="IPR035983">
    <property type="entry name" value="Hect_E3_ubiquitin_ligase"/>
</dbReference>
<feature type="region of interest" description="Disordered" evidence="7">
    <location>
        <begin position="1321"/>
        <end position="1351"/>
    </location>
</feature>
<keyword evidence="4" id="KW-0808">Transferase</keyword>
<evidence type="ECO:0000256" key="7">
    <source>
        <dbReference type="SAM" id="MobiDB-lite"/>
    </source>
</evidence>
<keyword evidence="5 6" id="KW-0833">Ubl conjugation pathway</keyword>
<reference evidence="9 10" key="1">
    <citation type="journal article" date="2004" name="Nature">
        <title>Genome sequence of the ultrasmall unicellular red alga Cyanidioschyzon merolae 10D.</title>
        <authorList>
            <person name="Matsuzaki M."/>
            <person name="Misumi O."/>
            <person name="Shin-i T."/>
            <person name="Maruyama S."/>
            <person name="Takahara M."/>
            <person name="Miyagishima S."/>
            <person name="Mori T."/>
            <person name="Nishida K."/>
            <person name="Yagisawa F."/>
            <person name="Nishida K."/>
            <person name="Yoshida Y."/>
            <person name="Nishimura Y."/>
            <person name="Nakao S."/>
            <person name="Kobayashi T."/>
            <person name="Momoyama Y."/>
            <person name="Higashiyama T."/>
            <person name="Minoda A."/>
            <person name="Sano M."/>
            <person name="Nomoto H."/>
            <person name="Oishi K."/>
            <person name="Hayashi H."/>
            <person name="Ohta F."/>
            <person name="Nishizaka S."/>
            <person name="Haga S."/>
            <person name="Miura S."/>
            <person name="Morishita T."/>
            <person name="Kabeya Y."/>
            <person name="Terasawa K."/>
            <person name="Suzuki Y."/>
            <person name="Ishii Y."/>
            <person name="Asakawa S."/>
            <person name="Takano H."/>
            <person name="Ohta N."/>
            <person name="Kuroiwa H."/>
            <person name="Tanaka K."/>
            <person name="Shimizu N."/>
            <person name="Sugano S."/>
            <person name="Sato N."/>
            <person name="Nozaki H."/>
            <person name="Ogasawara N."/>
            <person name="Kohara Y."/>
            <person name="Kuroiwa T."/>
        </authorList>
    </citation>
    <scope>NUCLEOTIDE SEQUENCE [LARGE SCALE GENOMIC DNA]</scope>
    <source>
        <strain evidence="9 10">10D</strain>
    </source>
</reference>
<feature type="region of interest" description="Disordered" evidence="7">
    <location>
        <begin position="1"/>
        <end position="234"/>
    </location>
</feature>
<evidence type="ECO:0000256" key="1">
    <source>
        <dbReference type="ARBA" id="ARBA00000885"/>
    </source>
</evidence>
<dbReference type="InterPro" id="IPR045322">
    <property type="entry name" value="HECTD1/TRIP12-like"/>
</dbReference>
<dbReference type="EC" id="2.3.2.26" evidence="3"/>
<evidence type="ECO:0000259" key="8">
    <source>
        <dbReference type="PROSITE" id="PS50237"/>
    </source>
</evidence>
<reference evidence="9 10" key="2">
    <citation type="journal article" date="2007" name="BMC Biol.">
        <title>A 100%-complete sequence reveals unusually simple genomic features in the hot-spring red alga Cyanidioschyzon merolae.</title>
        <authorList>
            <person name="Nozaki H."/>
            <person name="Takano H."/>
            <person name="Misumi O."/>
            <person name="Terasawa K."/>
            <person name="Matsuzaki M."/>
            <person name="Maruyama S."/>
            <person name="Nishida K."/>
            <person name="Yagisawa F."/>
            <person name="Yoshida Y."/>
            <person name="Fujiwara T."/>
            <person name="Takio S."/>
            <person name="Tamura K."/>
            <person name="Chung S.J."/>
            <person name="Nakamura S."/>
            <person name="Kuroiwa H."/>
            <person name="Tanaka K."/>
            <person name="Sato N."/>
            <person name="Kuroiwa T."/>
        </authorList>
    </citation>
    <scope>NUCLEOTIDE SEQUENCE [LARGE SCALE GENOMIC DNA]</scope>
    <source>
        <strain evidence="9 10">10D</strain>
    </source>
</reference>
<feature type="compositionally biased region" description="Basic and acidic residues" evidence="7">
    <location>
        <begin position="1037"/>
        <end position="1050"/>
    </location>
</feature>
<proteinExistence type="inferred from homology"/>
<evidence type="ECO:0000313" key="9">
    <source>
        <dbReference type="EMBL" id="BAM80070.1"/>
    </source>
</evidence>
<feature type="active site" description="Glycyl thioester intermediate" evidence="6">
    <location>
        <position position="1742"/>
    </location>
</feature>
<evidence type="ECO:0000256" key="4">
    <source>
        <dbReference type="ARBA" id="ARBA00022679"/>
    </source>
</evidence>
<feature type="compositionally biased region" description="Low complexity" evidence="7">
    <location>
        <begin position="1055"/>
        <end position="1067"/>
    </location>
</feature>
<dbReference type="OrthoDB" id="271273at2759"/>
<feature type="compositionally biased region" description="Polar residues" evidence="7">
    <location>
        <begin position="1321"/>
        <end position="1337"/>
    </location>
</feature>
<feature type="compositionally biased region" description="Basic and acidic residues" evidence="7">
    <location>
        <begin position="15"/>
        <end position="27"/>
    </location>
</feature>
<sequence length="1775" mass="193985">MARGRRRSALSRAQQHVERNTGAREETVTEGANVAKRAAGLARQEAETTTVESGQHAGAVESAALEKTEVARNTQRAVESQALDGHRYRKRRSACLEKEPVGRVLETRSESKIAAEEPHAATTRQGSKRMRRSRSRQRALREATAGMLGGSDSTGADNDGLSSINSSESRSRRRYHSRYRRHTEPNTSASLPLETNDDIPEASSLGFPLEHQSGRRRGASPRGPSSLPPETGGTLQGLLRHLGAGLSEILPSFGHGGFGGSSVPARLRRIASELRSLTTEGNTETDTVALMALLNELCEVLSIGVEDVILNFSFEQLVSPLVWILQNCPELPELLILAARALAYMVEISPSVGASIAQSRAVPALCGFLLHVEYIDLAEQCLQALERLSYNFPNHIVRSGGLRAILQHLDFFPTSIQRMASSAAANCCARVNDSALSQVEDALELLSHLLDSDDTRIREHGVTAYARLVANFSASSNAQEVLRRIANDGGAMEKLVAVLAAGEASLDKRHRGLVLSTLSSLASADEGLGTRMLTSPAQGGLGIGAILANLLGVASDAEESTSTGQLLGAADVHAVPLNRATQTETLIGSALMLVDALAPDRLLVQRLQTVLELNVRAPMHDQTSREGRRRAISAMKKTLFALESEQEIQSFSMQLVPTLGYVLYDPIDEDERASVMCMIEHMLERVQDLGPLGELFVKEGVLHVLEQSAVETDAAQKILDRFGDTLRSSGRQRIRKLCELVERIKKGDHESLIALFPELEHCSVFEVQMCGLAGALDAYLSVQPGAASELATRYSHLLVAAIRAPGALRRLVRSLVAIFTNTERFQVVRNMAANGSVSAGIRLLSQPFRLQLQRGGGCSGSRLRDFPASLVLVEPLASAQTIEEFLYERVTGDAAELNELSDEPVFETGTDENGSDDSGAFEVATESTADTSDDEHAIFFDEDALSGSVESDEPGEHRTRRRQAGSRPSLAGETALAAAEETASGSEEDSDEFSDLGETFDELGPEHGLENPNLSGSLPAVDIEFSDEVSGTGSPVREQEHSGRDSRRSASETYAARAGRCAGAPCPSSEIDRGRRSRGIRLKRDGERRRARLSLCIRGHTLLPQETILHALVTTLGGQALGPRLWSETHALTYADCQSSRMGQVSSQPISNGDGKPGGHQFEGPFAEFELVQVAELQFQVPRSFHLNEVTVAQDVSSYLSLLGKLYWMNNHHAELHAWIQASRTQSGSTLDAAWSHNVHWPPADDPLVPEADIFASSSLENKLGAQLSDPLAVAAAALPPWCFIVPRVCPGLFSLQTRRLLVQVSSFGIARALSAVQTRADTQRQQHATASSSTGRSDLGAHTSGAEQEARIGRIQRQKVRVHRARLLESAELIMENFADQKALIEVEYFNEAGTGLGPTLEFYSMVSRELQRVDLKLWWEDSSKAAERERLLRSGKALPPELRERLCYVVSAGAGLYPAPIGPRERGAPVQERLQRFQFIGRFCAKAFLDGRLLDLRFSPAFWRLVRALAEARFLVSEGLNGHRAIFRAAKKRLDFSLRRLGEVDAELARSLHSIACMRDADACDIAALCLDWTLPGQPHIEMRPRGRSMTVSKDNLADYVRQVKEHVLFDCAARPAYAFLEGFQSICSIWALLGIFNPNEEVNVVLCGPDLHPWTEQELLSALRFDHGYTSENVAARNFVRALCSLNEDDRRHFLLFATGSPRLPMGGFHALLPPMTVVKRTPEAGLTPDECLPTVMTCTNYVKLPEYSSFEILLDRLLYTIREGQNSFDLS</sequence>
<dbReference type="Gene3D" id="3.30.2410.10">
    <property type="entry name" value="Hect, E3 ligase catalytic domain"/>
    <property type="match status" value="1"/>
</dbReference>
<feature type="region of interest" description="Disordered" evidence="7">
    <location>
        <begin position="898"/>
        <end position="1085"/>
    </location>
</feature>
<feature type="compositionally biased region" description="Acidic residues" evidence="7">
    <location>
        <begin position="899"/>
        <end position="915"/>
    </location>
</feature>
<dbReference type="InterPro" id="IPR000569">
    <property type="entry name" value="HECT_dom"/>
</dbReference>
<feature type="compositionally biased region" description="Low complexity" evidence="7">
    <location>
        <begin position="220"/>
        <end position="229"/>
    </location>
</feature>
<dbReference type="HOGENOM" id="CLU_000366_1_1_1"/>
<evidence type="ECO:0000256" key="5">
    <source>
        <dbReference type="ARBA" id="ARBA00022786"/>
    </source>
</evidence>
<dbReference type="Gramene" id="CMI198CT">
    <property type="protein sequence ID" value="CMI198CT"/>
    <property type="gene ID" value="CMI198C"/>
</dbReference>
<dbReference type="Pfam" id="PF00632">
    <property type="entry name" value="HECT"/>
    <property type="match status" value="1"/>
</dbReference>
<dbReference type="GeneID" id="16993616"/>
<dbReference type="EMBL" id="AP006491">
    <property type="protein sequence ID" value="BAM80070.1"/>
    <property type="molecule type" value="Genomic_DNA"/>
</dbReference>
<name>M1V553_CYAM1</name>
<dbReference type="PROSITE" id="PS50237">
    <property type="entry name" value="HECT"/>
    <property type="match status" value="1"/>
</dbReference>
<dbReference type="Gene3D" id="3.90.1750.10">
    <property type="entry name" value="Hect, E3 ligase catalytic domains"/>
    <property type="match status" value="1"/>
</dbReference>
<feature type="compositionally biased region" description="Basic and acidic residues" evidence="7">
    <location>
        <begin position="94"/>
        <end position="119"/>
    </location>
</feature>
<accession>M1V553</accession>
<feature type="compositionally biased region" description="Basic residues" evidence="7">
    <location>
        <begin position="126"/>
        <end position="138"/>
    </location>
</feature>